<evidence type="ECO:0000256" key="1">
    <source>
        <dbReference type="SAM" id="SignalP"/>
    </source>
</evidence>
<sequence length="147" mass="16013">MKKFIKTPFLLVALFVMLLAQSCVETDDLVTPNVASPVLILLDGSSFSSTSSVSVNSMTYELDKTNILDHTLGIDSIPVSNLNLEVYIETTTKVASLTTDTNGSADLEITWGELGIDEPTSGTQVRLEFAGSYKDIAFRKYHTVTVE</sequence>
<dbReference type="PROSITE" id="PS51257">
    <property type="entry name" value="PROKAR_LIPOPROTEIN"/>
    <property type="match status" value="1"/>
</dbReference>
<evidence type="ECO:0000313" key="3">
    <source>
        <dbReference type="Proteomes" id="UP000184609"/>
    </source>
</evidence>
<name>A0A1M7ZED7_9BACT</name>
<protein>
    <recommendedName>
        <fullName evidence="4">DUF4625 domain-containing protein</fullName>
    </recommendedName>
</protein>
<proteinExistence type="predicted"/>
<organism evidence="2 3">
    <name type="scientific">Algoriphagus zhangzhouensis</name>
    <dbReference type="NCBI Taxonomy" id="1073327"/>
    <lineage>
        <taxon>Bacteria</taxon>
        <taxon>Pseudomonadati</taxon>
        <taxon>Bacteroidota</taxon>
        <taxon>Cytophagia</taxon>
        <taxon>Cytophagales</taxon>
        <taxon>Cyclobacteriaceae</taxon>
        <taxon>Algoriphagus</taxon>
    </lineage>
</organism>
<dbReference type="EMBL" id="FRXN01000003">
    <property type="protein sequence ID" value="SHO63275.1"/>
    <property type="molecule type" value="Genomic_DNA"/>
</dbReference>
<evidence type="ECO:0000313" key="2">
    <source>
        <dbReference type="EMBL" id="SHO63275.1"/>
    </source>
</evidence>
<feature type="signal peptide" evidence="1">
    <location>
        <begin position="1"/>
        <end position="22"/>
    </location>
</feature>
<dbReference type="Proteomes" id="UP000184609">
    <property type="component" value="Unassembled WGS sequence"/>
</dbReference>
<feature type="chain" id="PRO_5012025926" description="DUF4625 domain-containing protein" evidence="1">
    <location>
        <begin position="23"/>
        <end position="147"/>
    </location>
</feature>
<evidence type="ECO:0008006" key="4">
    <source>
        <dbReference type="Google" id="ProtNLM"/>
    </source>
</evidence>
<accession>A0A1M7ZED7</accession>
<dbReference type="STRING" id="1073327.SAMN04488108_2643"/>
<dbReference type="OrthoDB" id="1493417at2"/>
<gene>
    <name evidence="2" type="ORF">SAMN04488108_2643</name>
</gene>
<dbReference type="AlphaFoldDB" id="A0A1M7ZED7"/>
<keyword evidence="1" id="KW-0732">Signal</keyword>
<reference evidence="3" key="1">
    <citation type="submission" date="2016-12" db="EMBL/GenBank/DDBJ databases">
        <authorList>
            <person name="Varghese N."/>
            <person name="Submissions S."/>
        </authorList>
    </citation>
    <scope>NUCLEOTIDE SEQUENCE [LARGE SCALE GENOMIC DNA]</scope>
    <source>
        <strain evidence="3">DSM 25035</strain>
    </source>
</reference>
<keyword evidence="3" id="KW-1185">Reference proteome</keyword>
<dbReference type="RefSeq" id="WP_073572474.1">
    <property type="nucleotide sequence ID" value="NZ_FRXN01000003.1"/>
</dbReference>